<protein>
    <submittedName>
        <fullName evidence="1">Uncharacterized protein</fullName>
    </submittedName>
</protein>
<accession>A0A1H9ZJ41</accession>
<proteinExistence type="predicted"/>
<keyword evidence="2" id="KW-1185">Reference proteome</keyword>
<dbReference type="Proteomes" id="UP000242642">
    <property type="component" value="Unassembled WGS sequence"/>
</dbReference>
<dbReference type="EMBL" id="FOHV01000003">
    <property type="protein sequence ID" value="SES81118.1"/>
    <property type="molecule type" value="Genomic_DNA"/>
</dbReference>
<reference evidence="2" key="1">
    <citation type="submission" date="2016-10" db="EMBL/GenBank/DDBJ databases">
        <authorList>
            <person name="Varghese N."/>
            <person name="Submissions S."/>
        </authorList>
    </citation>
    <scope>NUCLEOTIDE SEQUENCE [LARGE SCALE GENOMIC DNA]</scope>
    <source>
        <strain evidence="2">DSM 18579</strain>
    </source>
</reference>
<dbReference type="AlphaFoldDB" id="A0A1H9ZJ41"/>
<name>A0A1H9ZJ41_9GAMM</name>
<evidence type="ECO:0000313" key="1">
    <source>
        <dbReference type="EMBL" id="SES81118.1"/>
    </source>
</evidence>
<sequence>MNLNNNEVRLLTRFVKYDITREKNLEGHALMTQIRLLFDKGHNIL</sequence>
<gene>
    <name evidence="1" type="ORF">SAMN02583745_00602</name>
</gene>
<organism evidence="1 2">
    <name type="scientific">Thorsellia anophelis DSM 18579</name>
    <dbReference type="NCBI Taxonomy" id="1123402"/>
    <lineage>
        <taxon>Bacteria</taxon>
        <taxon>Pseudomonadati</taxon>
        <taxon>Pseudomonadota</taxon>
        <taxon>Gammaproteobacteria</taxon>
        <taxon>Enterobacterales</taxon>
        <taxon>Thorselliaceae</taxon>
        <taxon>Thorsellia</taxon>
    </lineage>
</organism>
<evidence type="ECO:0000313" key="2">
    <source>
        <dbReference type="Proteomes" id="UP000242642"/>
    </source>
</evidence>